<evidence type="ECO:0000256" key="2">
    <source>
        <dbReference type="SAM" id="Phobius"/>
    </source>
</evidence>
<dbReference type="InParanoid" id="A0A448YG81"/>
<dbReference type="Gene3D" id="1.20.5.110">
    <property type="match status" value="1"/>
</dbReference>
<keyword evidence="2" id="KW-1133">Transmembrane helix</keyword>
<dbReference type="CDD" id="cd15841">
    <property type="entry name" value="SNARE_Qc"/>
    <property type="match status" value="1"/>
</dbReference>
<keyword evidence="4" id="KW-1185">Reference proteome</keyword>
<protein>
    <submittedName>
        <fullName evidence="3">DEKNAAC100772</fullName>
    </submittedName>
</protein>
<reference evidence="3 4" key="1">
    <citation type="submission" date="2018-12" db="EMBL/GenBank/DDBJ databases">
        <authorList>
            <person name="Tiukova I."/>
            <person name="Dainat J."/>
        </authorList>
    </citation>
    <scope>NUCLEOTIDE SEQUENCE [LARGE SCALE GENOMIC DNA]</scope>
</reference>
<organism evidence="3 4">
    <name type="scientific">Brettanomyces naardenensis</name>
    <name type="common">Yeast</name>
    <dbReference type="NCBI Taxonomy" id="13370"/>
    <lineage>
        <taxon>Eukaryota</taxon>
        <taxon>Fungi</taxon>
        <taxon>Dikarya</taxon>
        <taxon>Ascomycota</taxon>
        <taxon>Saccharomycotina</taxon>
        <taxon>Pichiomycetes</taxon>
        <taxon>Pichiales</taxon>
        <taxon>Pichiaceae</taxon>
        <taxon>Brettanomyces</taxon>
    </lineage>
</organism>
<dbReference type="OrthoDB" id="546861at2759"/>
<dbReference type="Gene3D" id="1.20.58.90">
    <property type="match status" value="1"/>
</dbReference>
<evidence type="ECO:0000313" key="3">
    <source>
        <dbReference type="EMBL" id="VEU19944.1"/>
    </source>
</evidence>
<dbReference type="SUPFAM" id="SSF58038">
    <property type="entry name" value="SNARE fusion complex"/>
    <property type="match status" value="1"/>
</dbReference>
<evidence type="ECO:0000256" key="1">
    <source>
        <dbReference type="SAM" id="MobiDB-lite"/>
    </source>
</evidence>
<accession>A0A448YG81</accession>
<name>A0A448YG81_BRENA</name>
<dbReference type="CDD" id="cd21444">
    <property type="entry name" value="SNARE_NTD_Tlg1p-like"/>
    <property type="match status" value="1"/>
</dbReference>
<dbReference type="AlphaFoldDB" id="A0A448YG81"/>
<dbReference type="Proteomes" id="UP000290900">
    <property type="component" value="Unassembled WGS sequence"/>
</dbReference>
<feature type="transmembrane region" description="Helical" evidence="2">
    <location>
        <begin position="217"/>
        <end position="236"/>
    </location>
</feature>
<proteinExistence type="predicted"/>
<keyword evidence="2" id="KW-0472">Membrane</keyword>
<keyword evidence="2" id="KW-0812">Transmembrane</keyword>
<gene>
    <name evidence="3" type="ORF">BRENAR_LOCUS679</name>
</gene>
<evidence type="ECO:0000313" key="4">
    <source>
        <dbReference type="Proteomes" id="UP000290900"/>
    </source>
</evidence>
<dbReference type="STRING" id="13370.A0A448YG81"/>
<dbReference type="InterPro" id="IPR048036">
    <property type="entry name" value="Tlg1p-like_N"/>
</dbReference>
<feature type="region of interest" description="Disordered" evidence="1">
    <location>
        <begin position="105"/>
        <end position="139"/>
    </location>
</feature>
<dbReference type="FunCoup" id="A0A448YG81">
    <property type="interactions" value="272"/>
</dbReference>
<dbReference type="EMBL" id="CAACVR010000001">
    <property type="protein sequence ID" value="VEU19944.1"/>
    <property type="molecule type" value="Genomic_DNA"/>
</dbReference>
<sequence length="237" mass="26537">MDPFNDVYQDGVEQLAKLKTTSPNSLDFNNIKTELIEIVSDLENALESVKQSKQRAASGNGNDSFPEIDSFELSERERKLTDMKSEFTKVMDTSDLKGHYSDNPFSDAHAYNKDGTVANPSLQPGKKELPPEDSSDPSYREYHQQLLQEQDDLISNGLATSIENLHIQAVNIGDELEYHGELLNDVEEDLNRLNFKIVNNGIKRVNKFLATNQRGGNCCIAVLIVILVIILVLLIVL</sequence>